<dbReference type="EMBL" id="BAYX01000011">
    <property type="protein sequence ID" value="GAJ95369.1"/>
    <property type="molecule type" value="Genomic_DNA"/>
</dbReference>
<dbReference type="GeneID" id="86851886"/>
<dbReference type="GO" id="GO:0007165">
    <property type="term" value="P:signal transduction"/>
    <property type="evidence" value="ECO:0007669"/>
    <property type="project" value="UniProtKB-KW"/>
</dbReference>
<keyword evidence="5" id="KW-0175">Coiled coil</keyword>
<dbReference type="SUPFAM" id="SSF158472">
    <property type="entry name" value="HAMP domain-like"/>
    <property type="match status" value="1"/>
</dbReference>
<dbReference type="PROSITE" id="PS50885">
    <property type="entry name" value="HAMP"/>
    <property type="match status" value="2"/>
</dbReference>
<keyword evidence="2" id="KW-0145">Chemotaxis</keyword>
<feature type="domain" description="HAMP" evidence="8">
    <location>
        <begin position="290"/>
        <end position="342"/>
    </location>
</feature>
<dbReference type="SMART" id="SM00304">
    <property type="entry name" value="HAMP"/>
    <property type="match status" value="2"/>
</dbReference>
<feature type="transmembrane region" description="Helical" evidence="6">
    <location>
        <begin position="187"/>
        <end position="207"/>
    </location>
</feature>
<evidence type="ECO:0000313" key="10">
    <source>
        <dbReference type="Proteomes" id="UP000026941"/>
    </source>
</evidence>
<dbReference type="InterPro" id="IPR051310">
    <property type="entry name" value="MCP_chemotaxis"/>
</dbReference>
<accession>A0AA87QEA6</accession>
<dbReference type="PROSITE" id="PS50111">
    <property type="entry name" value="CHEMOTAXIS_TRANSDUC_2"/>
    <property type="match status" value="1"/>
</dbReference>
<evidence type="ECO:0000256" key="5">
    <source>
        <dbReference type="SAM" id="Coils"/>
    </source>
</evidence>
<feature type="domain" description="Methyl-accepting transducer" evidence="7">
    <location>
        <begin position="347"/>
        <end position="576"/>
    </location>
</feature>
<dbReference type="GO" id="GO:0016020">
    <property type="term" value="C:membrane"/>
    <property type="evidence" value="ECO:0007669"/>
    <property type="project" value="UniProtKB-SubCell"/>
</dbReference>
<dbReference type="FunFam" id="1.10.287.950:FF:000001">
    <property type="entry name" value="Methyl-accepting chemotaxis sensory transducer"/>
    <property type="match status" value="1"/>
</dbReference>
<comment type="similarity">
    <text evidence="3">Belongs to the methyl-accepting chemotaxis (MCP) protein family.</text>
</comment>
<dbReference type="SMART" id="SM00283">
    <property type="entry name" value="MA"/>
    <property type="match status" value="1"/>
</dbReference>
<dbReference type="PANTHER" id="PTHR43531">
    <property type="entry name" value="PROTEIN ICFG"/>
    <property type="match status" value="1"/>
</dbReference>
<name>A0AA87QEA6_RHIRH</name>
<evidence type="ECO:0000256" key="3">
    <source>
        <dbReference type="ARBA" id="ARBA00029447"/>
    </source>
</evidence>
<evidence type="ECO:0000259" key="7">
    <source>
        <dbReference type="PROSITE" id="PS50111"/>
    </source>
</evidence>
<keyword evidence="6" id="KW-1133">Transmembrane helix</keyword>
<dbReference type="PANTHER" id="PTHR43531:SF11">
    <property type="entry name" value="METHYL-ACCEPTING CHEMOTAXIS PROTEIN 3"/>
    <property type="match status" value="1"/>
</dbReference>
<dbReference type="Gene3D" id="1.10.287.950">
    <property type="entry name" value="Methyl-accepting chemotaxis protein"/>
    <property type="match status" value="1"/>
</dbReference>
<evidence type="ECO:0000256" key="6">
    <source>
        <dbReference type="SAM" id="Phobius"/>
    </source>
</evidence>
<dbReference type="SUPFAM" id="SSF58104">
    <property type="entry name" value="Methyl-accepting chemotaxis protein (MCP) signaling domain"/>
    <property type="match status" value="1"/>
</dbReference>
<organism evidence="9 10">
    <name type="scientific">Rhizobium rhizogenes NBRC 13257</name>
    <dbReference type="NCBI Taxonomy" id="1220581"/>
    <lineage>
        <taxon>Bacteria</taxon>
        <taxon>Pseudomonadati</taxon>
        <taxon>Pseudomonadota</taxon>
        <taxon>Alphaproteobacteria</taxon>
        <taxon>Hyphomicrobiales</taxon>
        <taxon>Rhizobiaceae</taxon>
        <taxon>Rhizobium/Agrobacterium group</taxon>
        <taxon>Rhizobium</taxon>
    </lineage>
</organism>
<reference evidence="9 10" key="1">
    <citation type="submission" date="2014-05" db="EMBL/GenBank/DDBJ databases">
        <title>Whole genome shotgun sequence of Rhizobium rhizogenes NBRC 13257.</title>
        <authorList>
            <person name="Katano-Makiyama Y."/>
            <person name="Hosoyama A."/>
            <person name="Hashimoto M."/>
            <person name="Hosoyama Y."/>
            <person name="Noguchi M."/>
            <person name="Tsuchikane K."/>
            <person name="Kimura A."/>
            <person name="Ohji S."/>
            <person name="Ichikawa N."/>
            <person name="Yamazoe A."/>
            <person name="Fujita N."/>
        </authorList>
    </citation>
    <scope>NUCLEOTIDE SEQUENCE [LARGE SCALE GENOMIC DNA]</scope>
    <source>
        <strain evidence="9 10">NBRC 13257</strain>
    </source>
</reference>
<evidence type="ECO:0000256" key="2">
    <source>
        <dbReference type="ARBA" id="ARBA00022500"/>
    </source>
</evidence>
<dbReference type="Pfam" id="PF00672">
    <property type="entry name" value="HAMP"/>
    <property type="match status" value="1"/>
</dbReference>
<evidence type="ECO:0000259" key="8">
    <source>
        <dbReference type="PROSITE" id="PS50885"/>
    </source>
</evidence>
<dbReference type="GO" id="GO:0006935">
    <property type="term" value="P:chemotaxis"/>
    <property type="evidence" value="ECO:0007669"/>
    <property type="project" value="UniProtKB-KW"/>
</dbReference>
<protein>
    <submittedName>
        <fullName evidence="9">Methyl-accepting chemotaxis protein</fullName>
    </submittedName>
</protein>
<dbReference type="Pfam" id="PF12729">
    <property type="entry name" value="4HB_MCP_1"/>
    <property type="match status" value="1"/>
</dbReference>
<keyword evidence="6" id="KW-0472">Membrane</keyword>
<evidence type="ECO:0000313" key="9">
    <source>
        <dbReference type="EMBL" id="GAJ95369.1"/>
    </source>
</evidence>
<feature type="coiled-coil region" evidence="5">
    <location>
        <begin position="245"/>
        <end position="283"/>
    </location>
</feature>
<comment type="subcellular location">
    <subcellularLocation>
        <location evidence="1">Membrane</location>
    </subcellularLocation>
</comment>
<keyword evidence="4" id="KW-0807">Transducer</keyword>
<dbReference type="RefSeq" id="WP_015917921.1">
    <property type="nucleotide sequence ID" value="NZ_BAYX01000011.1"/>
</dbReference>
<dbReference type="AlphaFoldDB" id="A0AA87QEA6"/>
<dbReference type="Proteomes" id="UP000026941">
    <property type="component" value="Unassembled WGS sequence"/>
</dbReference>
<evidence type="ECO:0000256" key="4">
    <source>
        <dbReference type="PROSITE-ProRule" id="PRU00284"/>
    </source>
</evidence>
<evidence type="ECO:0000256" key="1">
    <source>
        <dbReference type="ARBA" id="ARBA00004370"/>
    </source>
</evidence>
<dbReference type="InterPro" id="IPR024478">
    <property type="entry name" value="HlyB_4HB_MCP"/>
</dbReference>
<sequence>MRLTIKATLLSLFGVLATISVVQGLVSVNRLSLISEATRSIADNTVPSVLVLGQLNTDYGDLRVAHEGYLLARADDRQSVLAAMAETKAEIAKDMKVYLPMIAGDKERAIYQKFLDADAEYQRIWEQAKALKDNGNDEGASALLLGEGKKAYDKAGDTIQEDVDQNVADNSGNLDTTNAAVASSLSVAYIALCIAIVGAVGAMILTLRRVISPLARITGYMNRLSNGNTAEAVPDRDRLDEIGEMAGAIEVFRQAAIENKRLEEEAEANRRRAEEDRVSAQEIAEADAAARLKVATSGLAAGLKRLAAGDLAFQLTDAFAPDFEALRHDFNASVRQLNEALTAISQATATIDGNSLEISQGASDLSKRTEQQAASLEETAAALDQITNNVGNSAHRADEARAVANEANVSAKRSGEVVANAVDAMSRIEQSSNQISNIIGVIDEIAFQTNLLALNAGVEAARAGEAGKGFAVVAQEVRELAQRSAQAAKEIKALIRSSSVEVAGGVRLVSETGDALRIIEAHVETINRHMEAIAISAKEQSIGLSEVNIAVNQMDQVTQQNAAMVEETTAASATLAAEAVNLRSLVAQFMLENGTARQNQLAALRATESRLAAPDRSVKARYGTARLYG</sequence>
<gene>
    <name evidence="9" type="ORF">RRH01S_11_02770</name>
</gene>
<dbReference type="Pfam" id="PF00015">
    <property type="entry name" value="MCPsignal"/>
    <property type="match status" value="1"/>
</dbReference>
<dbReference type="InterPro" id="IPR003660">
    <property type="entry name" value="HAMP_dom"/>
</dbReference>
<keyword evidence="6" id="KW-0812">Transmembrane</keyword>
<comment type="caution">
    <text evidence="9">The sequence shown here is derived from an EMBL/GenBank/DDBJ whole genome shotgun (WGS) entry which is preliminary data.</text>
</comment>
<proteinExistence type="inferred from homology"/>
<dbReference type="InterPro" id="IPR004089">
    <property type="entry name" value="MCPsignal_dom"/>
</dbReference>
<dbReference type="Gene3D" id="6.10.340.10">
    <property type="match status" value="1"/>
</dbReference>
<dbReference type="CDD" id="cd11386">
    <property type="entry name" value="MCP_signal"/>
    <property type="match status" value="1"/>
</dbReference>
<feature type="domain" description="HAMP" evidence="8">
    <location>
        <begin position="208"/>
        <end position="261"/>
    </location>
</feature>
<dbReference type="CDD" id="cd06225">
    <property type="entry name" value="HAMP"/>
    <property type="match status" value="1"/>
</dbReference>